<comment type="similarity">
    <text evidence="7">Belongs to the binding-protein-dependent transport system permease family.</text>
</comment>
<evidence type="ECO:0000259" key="8">
    <source>
        <dbReference type="PROSITE" id="PS50928"/>
    </source>
</evidence>
<comment type="caution">
    <text evidence="9">The sequence shown here is derived from an EMBL/GenBank/DDBJ whole genome shotgun (WGS) entry which is preliminary data.</text>
</comment>
<organism evidence="9 10">
    <name type="scientific">Paenibacillus flagellatus</name>
    <dbReference type="NCBI Taxonomy" id="2211139"/>
    <lineage>
        <taxon>Bacteria</taxon>
        <taxon>Bacillati</taxon>
        <taxon>Bacillota</taxon>
        <taxon>Bacilli</taxon>
        <taxon>Bacillales</taxon>
        <taxon>Paenibacillaceae</taxon>
        <taxon>Paenibacillus</taxon>
    </lineage>
</organism>
<feature type="transmembrane region" description="Helical" evidence="7">
    <location>
        <begin position="73"/>
        <end position="98"/>
    </location>
</feature>
<evidence type="ECO:0000256" key="7">
    <source>
        <dbReference type="RuleBase" id="RU363032"/>
    </source>
</evidence>
<dbReference type="InterPro" id="IPR000515">
    <property type="entry name" value="MetI-like"/>
</dbReference>
<protein>
    <submittedName>
        <fullName evidence="9">Sugar ABC transporter permease</fullName>
    </submittedName>
</protein>
<dbReference type="Gene3D" id="1.10.3720.10">
    <property type="entry name" value="MetI-like"/>
    <property type="match status" value="1"/>
</dbReference>
<dbReference type="AlphaFoldDB" id="A0A2V5K6F4"/>
<evidence type="ECO:0000256" key="2">
    <source>
        <dbReference type="ARBA" id="ARBA00022448"/>
    </source>
</evidence>
<evidence type="ECO:0000256" key="1">
    <source>
        <dbReference type="ARBA" id="ARBA00004651"/>
    </source>
</evidence>
<keyword evidence="5 7" id="KW-1133">Transmembrane helix</keyword>
<keyword evidence="2 7" id="KW-0813">Transport</keyword>
<dbReference type="InterPro" id="IPR035906">
    <property type="entry name" value="MetI-like_sf"/>
</dbReference>
<sequence length="290" mass="32529">MSTKMWPDRALSALFYILCGSFAAMCAVPFLLVIGSSLSDEVTLLQNGYTIVPAKLSFEAYKTIFASATIYRAYGVTLFVTIVGTALSLLVTCAVSYAVSVRTLKYRNSILFFMWFTMLFNGGLVPWYILITKYLHLSNSLWVMIVPALVNPWFMFLLRNFFMTLPESLAESAKIDGANDIYILFRIALPLSLPALATIGLFYALDYWNEWFKAILFIDDPNKYPLQSIIVRIISSVTFTNQLYSIGTVAVPSYTIRMATVIVTIGPIVLLYPFIQKYFVQGLMVGAVKG</sequence>
<keyword evidence="10" id="KW-1185">Reference proteome</keyword>
<feature type="transmembrane region" description="Helical" evidence="7">
    <location>
        <begin position="110"/>
        <end position="129"/>
    </location>
</feature>
<evidence type="ECO:0000256" key="4">
    <source>
        <dbReference type="ARBA" id="ARBA00022692"/>
    </source>
</evidence>
<feature type="transmembrane region" description="Helical" evidence="7">
    <location>
        <begin position="256"/>
        <end position="275"/>
    </location>
</feature>
<dbReference type="RefSeq" id="WP_110841116.1">
    <property type="nucleotide sequence ID" value="NZ_QJVJ01000007.1"/>
</dbReference>
<keyword evidence="6 7" id="KW-0472">Membrane</keyword>
<dbReference type="PROSITE" id="PS50928">
    <property type="entry name" value="ABC_TM1"/>
    <property type="match status" value="1"/>
</dbReference>
<dbReference type="PANTHER" id="PTHR43744:SF9">
    <property type="entry name" value="POLYGALACTURONAN_RHAMNOGALACTURONAN TRANSPORT SYSTEM PERMEASE PROTEIN YTCP"/>
    <property type="match status" value="1"/>
</dbReference>
<feature type="transmembrane region" description="Helical" evidence="7">
    <location>
        <begin position="141"/>
        <end position="162"/>
    </location>
</feature>
<evidence type="ECO:0000256" key="3">
    <source>
        <dbReference type="ARBA" id="ARBA00022475"/>
    </source>
</evidence>
<evidence type="ECO:0000313" key="10">
    <source>
        <dbReference type="Proteomes" id="UP000247476"/>
    </source>
</evidence>
<feature type="domain" description="ABC transmembrane type-1" evidence="8">
    <location>
        <begin position="74"/>
        <end position="267"/>
    </location>
</feature>
<comment type="subcellular location">
    <subcellularLocation>
        <location evidence="1 7">Cell membrane</location>
        <topology evidence="1 7">Multi-pass membrane protein</topology>
    </subcellularLocation>
</comment>
<dbReference type="GO" id="GO:0055085">
    <property type="term" value="P:transmembrane transport"/>
    <property type="evidence" value="ECO:0007669"/>
    <property type="project" value="InterPro"/>
</dbReference>
<evidence type="ECO:0000256" key="6">
    <source>
        <dbReference type="ARBA" id="ARBA00023136"/>
    </source>
</evidence>
<feature type="transmembrane region" description="Helical" evidence="7">
    <location>
        <begin position="183"/>
        <end position="204"/>
    </location>
</feature>
<dbReference type="CDD" id="cd06261">
    <property type="entry name" value="TM_PBP2"/>
    <property type="match status" value="1"/>
</dbReference>
<evidence type="ECO:0000313" key="9">
    <source>
        <dbReference type="EMBL" id="PYI53343.1"/>
    </source>
</evidence>
<accession>A0A2V5K6F4</accession>
<reference evidence="9 10" key="1">
    <citation type="submission" date="2018-05" db="EMBL/GenBank/DDBJ databases">
        <title>Paenibacillus flagellatus sp. nov., isolated from selenium mineral soil.</title>
        <authorList>
            <person name="Dai X."/>
        </authorList>
    </citation>
    <scope>NUCLEOTIDE SEQUENCE [LARGE SCALE GENOMIC DNA]</scope>
    <source>
        <strain evidence="9 10">DXL2</strain>
    </source>
</reference>
<dbReference type="EMBL" id="QJVJ01000007">
    <property type="protein sequence ID" value="PYI53343.1"/>
    <property type="molecule type" value="Genomic_DNA"/>
</dbReference>
<keyword evidence="3" id="KW-1003">Cell membrane</keyword>
<gene>
    <name evidence="9" type="ORF">DLM86_16280</name>
</gene>
<dbReference type="SUPFAM" id="SSF161098">
    <property type="entry name" value="MetI-like"/>
    <property type="match status" value="1"/>
</dbReference>
<evidence type="ECO:0000256" key="5">
    <source>
        <dbReference type="ARBA" id="ARBA00022989"/>
    </source>
</evidence>
<keyword evidence="4 7" id="KW-0812">Transmembrane</keyword>
<dbReference type="Proteomes" id="UP000247476">
    <property type="component" value="Unassembled WGS sequence"/>
</dbReference>
<feature type="transmembrane region" description="Helical" evidence="7">
    <location>
        <begin position="12"/>
        <end position="34"/>
    </location>
</feature>
<name>A0A2V5K6F4_9BACL</name>
<dbReference type="PANTHER" id="PTHR43744">
    <property type="entry name" value="ABC TRANSPORTER PERMEASE PROTEIN MG189-RELATED-RELATED"/>
    <property type="match status" value="1"/>
</dbReference>
<dbReference type="OrthoDB" id="157184at2"/>
<proteinExistence type="inferred from homology"/>
<dbReference type="Pfam" id="PF00528">
    <property type="entry name" value="BPD_transp_1"/>
    <property type="match status" value="1"/>
</dbReference>
<dbReference type="GO" id="GO:0005886">
    <property type="term" value="C:plasma membrane"/>
    <property type="evidence" value="ECO:0007669"/>
    <property type="project" value="UniProtKB-SubCell"/>
</dbReference>